<sequence>MLAEVIGYIKNSAKIEQGFYKMRIGELHTEHTKIKTRMDRLTDLFLDGDISKEDHEGKRQQLIQKREDIVREIESHDYADDKFSECLVNLVELASGALETFKGSNIEKKRKLLNFVFSNLKLNDCKLDYTLRPPFDAFVKCTKIEEWLPGPDSNQRPNG</sequence>
<gene>
    <name evidence="1" type="ORF">DMENIID0002_12440</name>
</gene>
<reference evidence="1" key="1">
    <citation type="submission" date="2024-01" db="EMBL/GenBank/DDBJ databases">
        <title>Sequencing the genomes of a sandfly, Sergentomyia squamirostris, and its two endosymbionts.</title>
        <authorList>
            <person name="Itokawa K."/>
            <person name="Sanjoba C."/>
        </authorList>
    </citation>
    <scope>NUCLEOTIDE SEQUENCE</scope>
    <source>
        <strain evidence="1">RiSSQ</strain>
    </source>
</reference>
<evidence type="ECO:0000313" key="1">
    <source>
        <dbReference type="EMBL" id="BFD46598.1"/>
    </source>
</evidence>
<protein>
    <submittedName>
        <fullName evidence="1">Uncharacterized protein</fullName>
    </submittedName>
</protein>
<organism evidence="1">
    <name type="scientific">Candidatus Tisiphia endosymbiont of Sergentomyia squamirostris</name>
    <dbReference type="NCBI Taxonomy" id="3113639"/>
    <lineage>
        <taxon>Bacteria</taxon>
        <taxon>Pseudomonadati</taxon>
        <taxon>Pseudomonadota</taxon>
        <taxon>Alphaproteobacteria</taxon>
        <taxon>Rickettsiales</taxon>
        <taxon>Rickettsiaceae</taxon>
        <taxon>Rickettsieae</taxon>
        <taxon>Candidatus Tisiphia</taxon>
    </lineage>
</organism>
<dbReference type="EMBL" id="AP029170">
    <property type="protein sequence ID" value="BFD46598.1"/>
    <property type="molecule type" value="Genomic_DNA"/>
</dbReference>
<accession>A0AAT9G9U1</accession>
<proteinExistence type="predicted"/>
<name>A0AAT9G9U1_9RICK</name>
<dbReference type="AlphaFoldDB" id="A0AAT9G9U1"/>